<feature type="domain" description="Spore germination protein N-terminal" evidence="9">
    <location>
        <begin position="19"/>
        <end position="190"/>
    </location>
</feature>
<protein>
    <submittedName>
        <fullName evidence="10">Ger(X)C family spore germination protein</fullName>
    </submittedName>
</protein>
<dbReference type="PANTHER" id="PTHR35789:SF1">
    <property type="entry name" value="SPORE GERMINATION PROTEIN B3"/>
    <property type="match status" value="1"/>
</dbReference>
<dbReference type="OrthoDB" id="2370124at2"/>
<gene>
    <name evidence="10" type="ORF">GLV98_13925</name>
</gene>
<dbReference type="GO" id="GO:0009847">
    <property type="term" value="P:spore germination"/>
    <property type="evidence" value="ECO:0007669"/>
    <property type="project" value="InterPro"/>
</dbReference>
<comment type="subcellular location">
    <subcellularLocation>
        <location evidence="1">Membrane</location>
        <topology evidence="1">Lipid-anchor</topology>
    </subcellularLocation>
</comment>
<comment type="caution">
    <text evidence="10">The sequence shown here is derived from an EMBL/GenBank/DDBJ whole genome shotgun (WGS) entry which is preliminary data.</text>
</comment>
<dbReference type="Gene3D" id="3.30.300.210">
    <property type="entry name" value="Nutrient germinant receptor protein C, domain 3"/>
    <property type="match status" value="1"/>
</dbReference>
<evidence type="ECO:0000256" key="2">
    <source>
        <dbReference type="ARBA" id="ARBA00007886"/>
    </source>
</evidence>
<keyword evidence="7" id="KW-0449">Lipoprotein</keyword>
<evidence type="ECO:0000259" key="9">
    <source>
        <dbReference type="Pfam" id="PF25198"/>
    </source>
</evidence>
<dbReference type="GO" id="GO:0016020">
    <property type="term" value="C:membrane"/>
    <property type="evidence" value="ECO:0007669"/>
    <property type="project" value="UniProtKB-SubCell"/>
</dbReference>
<reference evidence="10 11" key="1">
    <citation type="submission" date="2019-11" db="EMBL/GenBank/DDBJ databases">
        <title>Genome sequences of 17 halophilic strains isolated from different environments.</title>
        <authorList>
            <person name="Furrow R.E."/>
        </authorList>
    </citation>
    <scope>NUCLEOTIDE SEQUENCE [LARGE SCALE GENOMIC DNA]</scope>
    <source>
        <strain evidence="10 11">22505_10_Sand</strain>
    </source>
</reference>
<dbReference type="InterPro" id="IPR057336">
    <property type="entry name" value="GerAC_N"/>
</dbReference>
<evidence type="ECO:0000256" key="4">
    <source>
        <dbReference type="ARBA" id="ARBA00022729"/>
    </source>
</evidence>
<evidence type="ECO:0000313" key="11">
    <source>
        <dbReference type="Proteomes" id="UP000447393"/>
    </source>
</evidence>
<evidence type="ECO:0000256" key="3">
    <source>
        <dbReference type="ARBA" id="ARBA00022544"/>
    </source>
</evidence>
<dbReference type="AlphaFoldDB" id="A0A845E6S5"/>
<keyword evidence="3" id="KW-0309">Germination</keyword>
<dbReference type="NCBIfam" id="TIGR02887">
    <property type="entry name" value="spore_ger_x_C"/>
    <property type="match status" value="1"/>
</dbReference>
<dbReference type="InterPro" id="IPR046953">
    <property type="entry name" value="Spore_GerAC-like_C"/>
</dbReference>
<evidence type="ECO:0000256" key="6">
    <source>
        <dbReference type="ARBA" id="ARBA00023139"/>
    </source>
</evidence>
<dbReference type="EMBL" id="WMEZ01000005">
    <property type="protein sequence ID" value="MYL50592.1"/>
    <property type="molecule type" value="Genomic_DNA"/>
</dbReference>
<accession>A0A845E6S5</accession>
<dbReference type="RefSeq" id="WP_160916229.1">
    <property type="nucleotide sequence ID" value="NZ_WMEZ01000005.1"/>
</dbReference>
<dbReference type="Pfam" id="PF05504">
    <property type="entry name" value="Spore_GerAC"/>
    <property type="match status" value="1"/>
</dbReference>
<dbReference type="Proteomes" id="UP000447393">
    <property type="component" value="Unassembled WGS sequence"/>
</dbReference>
<dbReference type="PANTHER" id="PTHR35789">
    <property type="entry name" value="SPORE GERMINATION PROTEIN B3"/>
    <property type="match status" value="1"/>
</dbReference>
<evidence type="ECO:0000256" key="5">
    <source>
        <dbReference type="ARBA" id="ARBA00023136"/>
    </source>
</evidence>
<keyword evidence="5" id="KW-0472">Membrane</keyword>
<proteinExistence type="inferred from homology"/>
<evidence type="ECO:0000313" key="10">
    <source>
        <dbReference type="EMBL" id="MYL50592.1"/>
    </source>
</evidence>
<evidence type="ECO:0000256" key="1">
    <source>
        <dbReference type="ARBA" id="ARBA00004635"/>
    </source>
</evidence>
<organism evidence="10 11">
    <name type="scientific">Halobacillus litoralis</name>
    <dbReference type="NCBI Taxonomy" id="45668"/>
    <lineage>
        <taxon>Bacteria</taxon>
        <taxon>Bacillati</taxon>
        <taxon>Bacillota</taxon>
        <taxon>Bacilli</taxon>
        <taxon>Bacillales</taxon>
        <taxon>Bacillaceae</taxon>
        <taxon>Halobacillus</taxon>
    </lineage>
</organism>
<feature type="domain" description="Spore germination GerAC-like C-terminal" evidence="8">
    <location>
        <begin position="199"/>
        <end position="360"/>
    </location>
</feature>
<evidence type="ECO:0000256" key="7">
    <source>
        <dbReference type="ARBA" id="ARBA00023288"/>
    </source>
</evidence>
<keyword evidence="6" id="KW-0564">Palmitate</keyword>
<dbReference type="Pfam" id="PF25198">
    <property type="entry name" value="Spore_GerAC_N"/>
    <property type="match status" value="1"/>
</dbReference>
<comment type="similarity">
    <text evidence="2">Belongs to the GerABKC lipoprotein family.</text>
</comment>
<evidence type="ECO:0000259" key="8">
    <source>
        <dbReference type="Pfam" id="PF05504"/>
    </source>
</evidence>
<dbReference type="PROSITE" id="PS51257">
    <property type="entry name" value="PROKAR_LIPOPROTEIN"/>
    <property type="match status" value="1"/>
</dbReference>
<dbReference type="InterPro" id="IPR038501">
    <property type="entry name" value="Spore_GerAC_C_sf"/>
</dbReference>
<sequence length="363" mass="40937">MRKCIFLIISLFLLAGCWDQENLSDRRLINGISFDLSEEDPNLIKGGIRALNIQSQGGGKIEVKDELLTTEGPTTDELGHEIKNYVPGRLDVTKTFIIFIGDELSKEGISPLLESFYRGNLGYLPSKVVVVKGKALEVLSINNDESPIAFRVLNGVRSAEKNTLLPKVTLFTLWNKMGDERMDPVLPLVEKEDDLPKITGLALFDQDKYTGKDLDTKQATLLMLMQDDLGFTGDIFIPYEKNPQKTYRLSIMGLERELNTKVSKDGTFTSTIDLKIKTEINGNPLRDSDLKGLEAHADEVITKRMEEVITILQEVHSDPLGIGMEIASKYPKEWKRLDWEKEYKEMKIKLDVEVDIEKTGGLL</sequence>
<name>A0A845E6S5_9BACI</name>
<dbReference type="InterPro" id="IPR008844">
    <property type="entry name" value="Spore_GerAC-like"/>
</dbReference>
<keyword evidence="4" id="KW-0732">Signal</keyword>